<comment type="similarity">
    <text evidence="1">Belongs to the glycosyl hydrolase 2 family.</text>
</comment>
<keyword evidence="4" id="KW-0732">Signal</keyword>
<evidence type="ECO:0000259" key="9">
    <source>
        <dbReference type="Pfam" id="PF18565"/>
    </source>
</evidence>
<dbReference type="PANTHER" id="PTHR42732">
    <property type="entry name" value="BETA-GALACTOSIDASE"/>
    <property type="match status" value="1"/>
</dbReference>
<dbReference type="InterPro" id="IPR051913">
    <property type="entry name" value="GH2_Domain-Containing"/>
</dbReference>
<dbReference type="InterPro" id="IPR008964">
    <property type="entry name" value="Invasin/intimin_cell_adhesion"/>
</dbReference>
<dbReference type="Pfam" id="PF02836">
    <property type="entry name" value="Glyco_hydro_2_C"/>
    <property type="match status" value="1"/>
</dbReference>
<feature type="domain" description="DUF4982" evidence="8">
    <location>
        <begin position="634"/>
        <end position="691"/>
    </location>
</feature>
<dbReference type="InterPro" id="IPR006104">
    <property type="entry name" value="Glyco_hydro_2_N"/>
</dbReference>
<dbReference type="GO" id="GO:0005975">
    <property type="term" value="P:carbohydrate metabolic process"/>
    <property type="evidence" value="ECO:0007669"/>
    <property type="project" value="InterPro"/>
</dbReference>
<dbReference type="PANTHER" id="PTHR42732:SF1">
    <property type="entry name" value="BETA-MANNOSIDASE"/>
    <property type="match status" value="1"/>
</dbReference>
<feature type="chain" id="PRO_5022669076" evidence="4">
    <location>
        <begin position="26"/>
        <end position="811"/>
    </location>
</feature>
<dbReference type="GO" id="GO:0004565">
    <property type="term" value="F:beta-galactosidase activity"/>
    <property type="evidence" value="ECO:0007669"/>
    <property type="project" value="UniProtKB-EC"/>
</dbReference>
<dbReference type="InterPro" id="IPR036156">
    <property type="entry name" value="Beta-gal/glucu_dom_sf"/>
</dbReference>
<dbReference type="SUPFAM" id="SSF51445">
    <property type="entry name" value="(Trans)glycosidases"/>
    <property type="match status" value="1"/>
</dbReference>
<dbReference type="SUPFAM" id="SSF49303">
    <property type="entry name" value="beta-Galactosidase/glucuronidase domain"/>
    <property type="match status" value="1"/>
</dbReference>
<name>A0A5C5UUH5_9BACT</name>
<evidence type="ECO:0000256" key="4">
    <source>
        <dbReference type="SAM" id="SignalP"/>
    </source>
</evidence>
<dbReference type="Gene3D" id="3.20.20.80">
    <property type="entry name" value="Glycosidases"/>
    <property type="match status" value="1"/>
</dbReference>
<dbReference type="Gene3D" id="2.60.120.260">
    <property type="entry name" value="Galactose-binding domain-like"/>
    <property type="match status" value="1"/>
</dbReference>
<keyword evidence="11" id="KW-1185">Reference proteome</keyword>
<dbReference type="Gene3D" id="2.60.40.10">
    <property type="entry name" value="Immunoglobulins"/>
    <property type="match status" value="3"/>
</dbReference>
<dbReference type="EC" id="3.2.1.23" evidence="10"/>
<keyword evidence="2 10" id="KW-0378">Hydrolase</keyword>
<dbReference type="SUPFAM" id="SSF49373">
    <property type="entry name" value="Invasin/intimin cell-adhesion fragments"/>
    <property type="match status" value="1"/>
</dbReference>
<comment type="caution">
    <text evidence="10">The sequence shown here is derived from an EMBL/GenBank/DDBJ whole genome shotgun (WGS) entry which is preliminary data.</text>
</comment>
<evidence type="ECO:0000256" key="1">
    <source>
        <dbReference type="ARBA" id="ARBA00007401"/>
    </source>
</evidence>
<dbReference type="Pfam" id="PF02837">
    <property type="entry name" value="Glyco_hydro_2_N"/>
    <property type="match status" value="1"/>
</dbReference>
<feature type="domain" description="Glycoside hydrolase family 2 catalytic" evidence="6">
    <location>
        <begin position="304"/>
        <end position="500"/>
    </location>
</feature>
<accession>A0A5C5UUH5</accession>
<dbReference type="Pfam" id="PF00703">
    <property type="entry name" value="Glyco_hydro_2"/>
    <property type="match status" value="1"/>
</dbReference>
<dbReference type="Pfam" id="PF18565">
    <property type="entry name" value="Glyco_hydro2_C5"/>
    <property type="match status" value="1"/>
</dbReference>
<dbReference type="RefSeq" id="WP_146568881.1">
    <property type="nucleotide sequence ID" value="NZ_SIHJ01000006.1"/>
</dbReference>
<reference evidence="10 11" key="1">
    <citation type="submission" date="2019-02" db="EMBL/GenBank/DDBJ databases">
        <title>Deep-cultivation of Planctomycetes and their phenomic and genomic characterization uncovers novel biology.</title>
        <authorList>
            <person name="Wiegand S."/>
            <person name="Jogler M."/>
            <person name="Boedeker C."/>
            <person name="Pinto D."/>
            <person name="Vollmers J."/>
            <person name="Rivas-Marin E."/>
            <person name="Kohn T."/>
            <person name="Peeters S.H."/>
            <person name="Heuer A."/>
            <person name="Rast P."/>
            <person name="Oberbeckmann S."/>
            <person name="Bunk B."/>
            <person name="Jeske O."/>
            <person name="Meyerdierks A."/>
            <person name="Storesund J.E."/>
            <person name="Kallscheuer N."/>
            <person name="Luecker S."/>
            <person name="Lage O.M."/>
            <person name="Pohl T."/>
            <person name="Merkel B.J."/>
            <person name="Hornburger P."/>
            <person name="Mueller R.-W."/>
            <person name="Bruemmer F."/>
            <person name="Labrenz M."/>
            <person name="Spormann A.M."/>
            <person name="Op Den Camp H."/>
            <person name="Overmann J."/>
            <person name="Amann R."/>
            <person name="Jetten M.S.M."/>
            <person name="Mascher T."/>
            <person name="Medema M.H."/>
            <person name="Devos D.P."/>
            <person name="Kaster A.-K."/>
            <person name="Ovreas L."/>
            <person name="Rohde M."/>
            <person name="Galperin M.Y."/>
            <person name="Jogler C."/>
        </authorList>
    </citation>
    <scope>NUCLEOTIDE SEQUENCE [LARGE SCALE GENOMIC DNA]</scope>
    <source>
        <strain evidence="10 11">KOR34</strain>
    </source>
</reference>
<evidence type="ECO:0000256" key="2">
    <source>
        <dbReference type="ARBA" id="ARBA00022801"/>
    </source>
</evidence>
<feature type="domain" description="Glycosyl hydrolases family 2 sugar binding" evidence="7">
    <location>
        <begin position="88"/>
        <end position="180"/>
    </location>
</feature>
<dbReference type="InterPro" id="IPR013783">
    <property type="entry name" value="Ig-like_fold"/>
</dbReference>
<dbReference type="OrthoDB" id="9762066at2"/>
<dbReference type="InterPro" id="IPR008979">
    <property type="entry name" value="Galactose-bd-like_sf"/>
</dbReference>
<dbReference type="PRINTS" id="PR00132">
    <property type="entry name" value="GLHYDRLASE2"/>
</dbReference>
<protein>
    <submittedName>
        <fullName evidence="10">Beta-galactosidase</fullName>
        <ecNumber evidence="10">3.2.1.23</ecNumber>
    </submittedName>
</protein>
<keyword evidence="3 10" id="KW-0326">Glycosidase</keyword>
<evidence type="ECO:0000259" key="5">
    <source>
        <dbReference type="Pfam" id="PF00703"/>
    </source>
</evidence>
<dbReference type="InterPro" id="IPR006103">
    <property type="entry name" value="Glyco_hydro_2_cat"/>
</dbReference>
<evidence type="ECO:0000313" key="10">
    <source>
        <dbReference type="EMBL" id="TWT29758.1"/>
    </source>
</evidence>
<feature type="domain" description="Glycoside hydrolase family 2" evidence="9">
    <location>
        <begin position="704"/>
        <end position="806"/>
    </location>
</feature>
<dbReference type="InterPro" id="IPR032311">
    <property type="entry name" value="DUF4982"/>
</dbReference>
<evidence type="ECO:0000313" key="11">
    <source>
        <dbReference type="Proteomes" id="UP000316714"/>
    </source>
</evidence>
<dbReference type="InterPro" id="IPR040605">
    <property type="entry name" value="Glyco_hydro2_dom5"/>
</dbReference>
<feature type="signal peptide" evidence="4">
    <location>
        <begin position="1"/>
        <end position="25"/>
    </location>
</feature>
<dbReference type="InterPro" id="IPR017853">
    <property type="entry name" value="GH"/>
</dbReference>
<evidence type="ECO:0000256" key="3">
    <source>
        <dbReference type="ARBA" id="ARBA00023295"/>
    </source>
</evidence>
<dbReference type="AlphaFoldDB" id="A0A5C5UUH5"/>
<proteinExistence type="inferred from homology"/>
<sequence length="811" mass="89805" precursor="true">MNCSSKLRPLLLLLSSVCLPGAACAQESPPVRELFDNDWRFQLGELEDGQSPELDDSQWRSLDLPHDWSAEAPFDPEFASGTGYLPGGVGWYRKTFNAPDEWQGREVSLHFDGVYRNSEVWLNGQRVGGRPYGYIPFSVRITPHLNVGGENVIAVRVARDEVADSRWYPGTGIYRHVWLQATDPAHIAQWGTFVTTPRITDERADILVSNTVANESDGQRKLRVVSEVVDPSGAPLSHQTTSVTLPAGGEQTLAHWHIAKEPQRWSTDSPVLYTAVTRVFDGDRLVDQTRTPFGVRSYYFDPNEGFFLNGEPTLIKGLCLHHDAGVVGAAVPDAVLERRLRLVKELGANAVRCSHNPMASELYTLCDQIGLLVMDEAFDEWELGKRKWVKGRNVGRAERFGYNEDFEEWAERDAADMVRRGRNHPSIILWSIGNEIDYPGDPYAHPEFFDPAAPPVDDGSPSVTRLAVVAPKLIAAVKRHDPTRPVTMALSNMPASNDIGLANMLDVAGYNYQEQYYEQDHRDFPGRVIYGSENGRGARSWQAVVDNDHISSIYLWVGFDFLGEAGPWPNHGSQAGVFDTRGFLKPYSYQQKKQWDSEPFVRLFVGRQRRGDGGRRRRGFGYAEHPRLWRAEEGAELPVFVVTNTDEVRLTLNGEAVEAERSRFGGDFVARLPYAAGELQVEALSDGEVVATDSLQTPGDAARLQLVADRTRLTADGQDAAHVEVRIVDRDGRLVSDSDAKVTLSVGGAGRLLGVDNGDQNDTTALKNPTKQPRDGRLLAVVQSGREPGQVEVTATAEGLAPATIQLEAAR</sequence>
<dbReference type="Proteomes" id="UP000316714">
    <property type="component" value="Unassembled WGS sequence"/>
</dbReference>
<evidence type="ECO:0000259" key="7">
    <source>
        <dbReference type="Pfam" id="PF02837"/>
    </source>
</evidence>
<organism evidence="10 11">
    <name type="scientific">Posidoniimonas corsicana</name>
    <dbReference type="NCBI Taxonomy" id="1938618"/>
    <lineage>
        <taxon>Bacteria</taxon>
        <taxon>Pseudomonadati</taxon>
        <taxon>Planctomycetota</taxon>
        <taxon>Planctomycetia</taxon>
        <taxon>Pirellulales</taxon>
        <taxon>Lacipirellulaceae</taxon>
        <taxon>Posidoniimonas</taxon>
    </lineage>
</organism>
<dbReference type="EMBL" id="SIHJ01000006">
    <property type="protein sequence ID" value="TWT29758.1"/>
    <property type="molecule type" value="Genomic_DNA"/>
</dbReference>
<evidence type="ECO:0000259" key="6">
    <source>
        <dbReference type="Pfam" id="PF02836"/>
    </source>
</evidence>
<dbReference type="Pfam" id="PF16355">
    <property type="entry name" value="DUF4982"/>
    <property type="match status" value="1"/>
</dbReference>
<dbReference type="InterPro" id="IPR006101">
    <property type="entry name" value="Glyco_hydro_2"/>
</dbReference>
<evidence type="ECO:0000259" key="8">
    <source>
        <dbReference type="Pfam" id="PF16355"/>
    </source>
</evidence>
<feature type="domain" description="Glycoside hydrolase family 2 immunoglobulin-like beta-sandwich" evidence="5">
    <location>
        <begin position="192"/>
        <end position="296"/>
    </location>
</feature>
<dbReference type="SUPFAM" id="SSF49785">
    <property type="entry name" value="Galactose-binding domain-like"/>
    <property type="match status" value="1"/>
</dbReference>
<gene>
    <name evidence="10" type="primary">lacZ_8</name>
    <name evidence="10" type="ORF">KOR34_50760</name>
</gene>
<dbReference type="InterPro" id="IPR006102">
    <property type="entry name" value="Ig-like_GH2"/>
</dbReference>